<protein>
    <submittedName>
        <fullName evidence="3">Rhamnogalacturonate lyase</fullName>
    </submittedName>
</protein>
<dbReference type="GO" id="GO:0016829">
    <property type="term" value="F:lyase activity"/>
    <property type="evidence" value="ECO:0007669"/>
    <property type="project" value="UniProtKB-KW"/>
</dbReference>
<dbReference type="RefSeq" id="WP_015695421.1">
    <property type="nucleotide sequence ID" value="NZ_AP018492.1"/>
</dbReference>
<dbReference type="Pfam" id="PF14683">
    <property type="entry name" value="CBM-like"/>
    <property type="match status" value="1"/>
</dbReference>
<dbReference type="CDD" id="cd10317">
    <property type="entry name" value="RGL4_C"/>
    <property type="match status" value="1"/>
</dbReference>
<evidence type="ECO:0000259" key="1">
    <source>
        <dbReference type="Pfam" id="PF14683"/>
    </source>
</evidence>
<feature type="domain" description="Rhamnogalacturonan lyase" evidence="1">
    <location>
        <begin position="397"/>
        <end position="547"/>
    </location>
</feature>
<evidence type="ECO:0000259" key="2">
    <source>
        <dbReference type="Pfam" id="PF14686"/>
    </source>
</evidence>
<feature type="domain" description="Rhamnogalacturonan lyase" evidence="2">
    <location>
        <begin position="317"/>
        <end position="366"/>
    </location>
</feature>
<dbReference type="Proteomes" id="UP000269226">
    <property type="component" value="Chromosome"/>
</dbReference>
<dbReference type="Pfam" id="PF14686">
    <property type="entry name" value="fn3_3"/>
    <property type="match status" value="1"/>
</dbReference>
<accession>A0A2Z5Y4C7</accession>
<dbReference type="InterPro" id="IPR011013">
    <property type="entry name" value="Gal_mutarotase_sf_dom"/>
</dbReference>
<dbReference type="InterPro" id="IPR008979">
    <property type="entry name" value="Galactose-bd-like_sf"/>
</dbReference>
<dbReference type="GO" id="GO:0005975">
    <property type="term" value="P:carbohydrate metabolic process"/>
    <property type="evidence" value="ECO:0007669"/>
    <property type="project" value="InterPro"/>
</dbReference>
<dbReference type="InterPro" id="IPR051850">
    <property type="entry name" value="Polysacch_Lyase_4"/>
</dbReference>
<proteinExistence type="predicted"/>
<dbReference type="SUPFAM" id="SSF49785">
    <property type="entry name" value="Galactose-binding domain-like"/>
    <property type="match status" value="1"/>
</dbReference>
<dbReference type="InterPro" id="IPR029413">
    <property type="entry name" value="RG-lyase_II"/>
</dbReference>
<dbReference type="SUPFAM" id="SSF74650">
    <property type="entry name" value="Galactose mutarotase-like"/>
    <property type="match status" value="1"/>
</dbReference>
<keyword evidence="3" id="KW-0456">Lyase</keyword>
<dbReference type="AlphaFoldDB" id="A0A2Z5Y4C7"/>
<reference evidence="3 4" key="1">
    <citation type="submission" date="2018-01" db="EMBL/GenBank/DDBJ databases">
        <title>Whole genome sequence of Melissococcus plutonius DAT561.</title>
        <authorList>
            <person name="Okumura K."/>
            <person name="Takamatsu D."/>
            <person name="Okura M."/>
        </authorList>
    </citation>
    <scope>NUCLEOTIDE SEQUENCE [LARGE SCALE GENOMIC DNA]</scope>
    <source>
        <strain evidence="3 4">DAT561</strain>
    </source>
</reference>
<dbReference type="CDD" id="cd10320">
    <property type="entry name" value="RGL4_N"/>
    <property type="match status" value="1"/>
</dbReference>
<gene>
    <name evidence="3" type="ORF">DAT561_1523</name>
</gene>
<dbReference type="InterPro" id="IPR014718">
    <property type="entry name" value="GH-type_carb-bd"/>
</dbReference>
<dbReference type="EMBL" id="AP018492">
    <property type="protein sequence ID" value="BBC61618.1"/>
    <property type="molecule type" value="Genomic_DNA"/>
</dbReference>
<dbReference type="GO" id="GO:0030246">
    <property type="term" value="F:carbohydrate binding"/>
    <property type="evidence" value="ECO:0007669"/>
    <property type="project" value="InterPro"/>
</dbReference>
<evidence type="ECO:0000313" key="3">
    <source>
        <dbReference type="EMBL" id="BBC61618.1"/>
    </source>
</evidence>
<dbReference type="PANTHER" id="PTHR32018">
    <property type="entry name" value="RHAMNOGALACTURONATE LYASE FAMILY PROTEIN"/>
    <property type="match status" value="1"/>
</dbReference>
<dbReference type="GeneID" id="57044052"/>
<name>A0A2Z5Y4C7_9ENTE</name>
<sequence length="553" mass="64254">MKLEVQGLNCFLENKQLQVSFSQNGTVHSLKYQGKELLGNLDGAKNDPNKKSSFYCDYHDGKPRNLQPTQLKIIENSDHCLHIAYLDLTSPLNLEYHIFLLNDEACIYGYIVAKTTEQEMTIGELRTVYRLNHSLFPIAYTSERQGIQPKASYLAKFKQLQDETFELPDGSKYTNSSVYSKYDYAGYFKDNNFWGQYGDQFGCWFIPIDRSYFPSGPLKQDLLVHYDGIILNYLTGAHFGTGNFQLPKHWEKFYGPWCIYLNQGEQKISDVKNKVNQLTKKQDSSWFSKIEPRYPNFLVELTGELNLTGKENANDWIVILTDTKGDVYTQKAGRIFYTETHKDNHFHIPHIHPGIYHLYAYIKGTEISEDFYLGSFKLTKNEDLGQLDIPYQMKKLIWKIGYFSKTTEPFKFSDQLRNYIWKELVPNSLTYHVGSSDDWYYLQNDHGKWQIKFSKPEKLNKKFLLTICLAGATQKQMAPATGVQFFVSLNGHLLKKYSFENDRSAYRSTVTNGKSHKLELVIDAAQLTNINVIDFETDGYILYDMIKFEEENN</sequence>
<dbReference type="InterPro" id="IPR029411">
    <property type="entry name" value="RG-lyase_III"/>
</dbReference>
<organism evidence="3 4">
    <name type="scientific">Melissococcus plutonius</name>
    <dbReference type="NCBI Taxonomy" id="33970"/>
    <lineage>
        <taxon>Bacteria</taxon>
        <taxon>Bacillati</taxon>
        <taxon>Bacillota</taxon>
        <taxon>Bacilli</taxon>
        <taxon>Lactobacillales</taxon>
        <taxon>Enterococcaceae</taxon>
        <taxon>Melissococcus</taxon>
    </lineage>
</organism>
<dbReference type="Gene3D" id="2.70.98.10">
    <property type="match status" value="1"/>
</dbReference>
<evidence type="ECO:0000313" key="4">
    <source>
        <dbReference type="Proteomes" id="UP000269226"/>
    </source>
</evidence>
<dbReference type="PANTHER" id="PTHR32018:SF1">
    <property type="entry name" value="RHAMNOGALACTURONAN ENDOLYASE"/>
    <property type="match status" value="1"/>
</dbReference>